<comment type="caution">
    <text evidence="9">The sequence shown here is derived from an EMBL/GenBank/DDBJ whole genome shotgun (WGS) entry which is preliminary data.</text>
</comment>
<evidence type="ECO:0000256" key="1">
    <source>
        <dbReference type="ARBA" id="ARBA00004966"/>
    </source>
</evidence>
<dbReference type="SUPFAM" id="SSF54626">
    <property type="entry name" value="Chalcone isomerase"/>
    <property type="match status" value="1"/>
</dbReference>
<evidence type="ECO:0000259" key="8">
    <source>
        <dbReference type="Pfam" id="PF02431"/>
    </source>
</evidence>
<name>A0AAV3PS87_LITER</name>
<dbReference type="InterPro" id="IPR036298">
    <property type="entry name" value="Chalcone_isomerase_sf"/>
</dbReference>
<sequence>MHLRLPLVPPLLMMAQLTLSVAVLVDVGSYTEAERKAIDDFLEVFKHHNFVPSSSVMFTDSSMGSLHIGFSRDSSVPEESDVVIDNKHVSESVLDRLLAKTVFPLRRNRVWQRDYAICSGNMNI</sequence>
<dbReference type="InterPro" id="IPR016087">
    <property type="entry name" value="Chalcone_isomerase"/>
</dbReference>
<evidence type="ECO:0000313" key="10">
    <source>
        <dbReference type="Proteomes" id="UP001454036"/>
    </source>
</evidence>
<keyword evidence="2" id="KW-0413">Isomerase</keyword>
<evidence type="ECO:0000256" key="2">
    <source>
        <dbReference type="ARBA" id="ARBA00023235"/>
    </source>
</evidence>
<gene>
    <name evidence="9" type="ORF">LIER_11941</name>
</gene>
<evidence type="ECO:0000256" key="7">
    <source>
        <dbReference type="SAM" id="SignalP"/>
    </source>
</evidence>
<comment type="similarity">
    <text evidence="6">Belongs to the chalcone isomerase family.</text>
</comment>
<feature type="domain" description="Chalcone isomerase" evidence="8">
    <location>
        <begin position="21"/>
        <end position="105"/>
    </location>
</feature>
<evidence type="ECO:0000313" key="9">
    <source>
        <dbReference type="EMBL" id="GAA0153782.1"/>
    </source>
</evidence>
<keyword evidence="10" id="KW-1185">Reference proteome</keyword>
<dbReference type="InterPro" id="IPR044164">
    <property type="entry name" value="CFI"/>
</dbReference>
<feature type="chain" id="PRO_5043360263" description="Chalcone-flavonone isomerase family protein" evidence="7">
    <location>
        <begin position="23"/>
        <end position="124"/>
    </location>
</feature>
<dbReference type="PANTHER" id="PTHR28039:SF8">
    <property type="entry name" value="CHALCONE--FLAVANONE ISOMERASE 1-RELATED"/>
    <property type="match status" value="1"/>
</dbReference>
<dbReference type="Pfam" id="PF02431">
    <property type="entry name" value="Chalcone"/>
    <property type="match status" value="1"/>
</dbReference>
<dbReference type="Gene3D" id="3.50.70.10">
    <property type="match status" value="1"/>
</dbReference>
<organism evidence="9 10">
    <name type="scientific">Lithospermum erythrorhizon</name>
    <name type="common">Purple gromwell</name>
    <name type="synonym">Lithospermum officinale var. erythrorhizon</name>
    <dbReference type="NCBI Taxonomy" id="34254"/>
    <lineage>
        <taxon>Eukaryota</taxon>
        <taxon>Viridiplantae</taxon>
        <taxon>Streptophyta</taxon>
        <taxon>Embryophyta</taxon>
        <taxon>Tracheophyta</taxon>
        <taxon>Spermatophyta</taxon>
        <taxon>Magnoliopsida</taxon>
        <taxon>eudicotyledons</taxon>
        <taxon>Gunneridae</taxon>
        <taxon>Pentapetalae</taxon>
        <taxon>asterids</taxon>
        <taxon>lamiids</taxon>
        <taxon>Boraginales</taxon>
        <taxon>Boraginaceae</taxon>
        <taxon>Boraginoideae</taxon>
        <taxon>Lithospermeae</taxon>
        <taxon>Lithospermum</taxon>
    </lineage>
</organism>
<dbReference type="EMBL" id="BAABME010002253">
    <property type="protein sequence ID" value="GAA0153782.1"/>
    <property type="molecule type" value="Genomic_DNA"/>
</dbReference>
<dbReference type="GO" id="GO:0009813">
    <property type="term" value="P:flavonoid biosynthetic process"/>
    <property type="evidence" value="ECO:0007669"/>
    <property type="project" value="UniProtKB-KW"/>
</dbReference>
<dbReference type="Proteomes" id="UP001454036">
    <property type="component" value="Unassembled WGS sequence"/>
</dbReference>
<protein>
    <recommendedName>
        <fullName evidence="6">Chalcone-flavonone isomerase family protein</fullName>
    </recommendedName>
</protein>
<keyword evidence="7" id="KW-0732">Signal</keyword>
<evidence type="ECO:0000256" key="6">
    <source>
        <dbReference type="RuleBase" id="RU361158"/>
    </source>
</evidence>
<dbReference type="InterPro" id="IPR016088">
    <property type="entry name" value="Chalcone_isomerase_3-sand"/>
</dbReference>
<evidence type="ECO:0000256" key="3">
    <source>
        <dbReference type="ARBA" id="ARBA00023241"/>
    </source>
</evidence>
<comment type="pathway">
    <text evidence="1">Secondary metabolite biosynthesis; flavonoid biosynthesis.</text>
</comment>
<evidence type="ECO:0000256" key="4">
    <source>
        <dbReference type="ARBA" id="ARBA00025429"/>
    </source>
</evidence>
<dbReference type="PANTHER" id="PTHR28039">
    <property type="entry name" value="CHALCONE--FLAVONONE ISOMERASE 1-RELATED"/>
    <property type="match status" value="1"/>
</dbReference>
<comment type="catalytic activity">
    <reaction evidence="5">
        <text>a chalcone = a flavanone.</text>
        <dbReference type="EC" id="5.5.1.6"/>
    </reaction>
</comment>
<dbReference type="AlphaFoldDB" id="A0AAV3PS87"/>
<dbReference type="GO" id="GO:0045430">
    <property type="term" value="F:chalcone isomerase activity"/>
    <property type="evidence" value="ECO:0007669"/>
    <property type="project" value="UniProtKB-EC"/>
</dbReference>
<accession>A0AAV3PS87</accession>
<feature type="signal peptide" evidence="7">
    <location>
        <begin position="1"/>
        <end position="22"/>
    </location>
</feature>
<evidence type="ECO:0000256" key="5">
    <source>
        <dbReference type="ARBA" id="ARBA00034056"/>
    </source>
</evidence>
<reference evidence="9 10" key="1">
    <citation type="submission" date="2024-01" db="EMBL/GenBank/DDBJ databases">
        <title>The complete chloroplast genome sequence of Lithospermum erythrorhizon: insights into the phylogenetic relationship among Boraginaceae species and the maternal lineages of purple gromwells.</title>
        <authorList>
            <person name="Okada T."/>
            <person name="Watanabe K."/>
        </authorList>
    </citation>
    <scope>NUCLEOTIDE SEQUENCE [LARGE SCALE GENOMIC DNA]</scope>
</reference>
<comment type="function">
    <text evidence="4">Catalyzes the intramolecular cyclization of bicyclic chalcones into tricyclic (S)-flavanones. Responsible for the isomerization of 4,2',4',6'-tetrahydroxychalcone (also termed chalcone) into naringenin.</text>
</comment>
<proteinExistence type="inferred from homology"/>
<keyword evidence="3" id="KW-0284">Flavonoid biosynthesis</keyword>